<keyword evidence="15" id="KW-1185">Reference proteome</keyword>
<evidence type="ECO:0000313" key="14">
    <source>
        <dbReference type="EMBL" id="KAL3827974.1"/>
    </source>
</evidence>
<comment type="similarity">
    <text evidence="2">Belongs to the plant LTP family.</text>
</comment>
<dbReference type="SMART" id="SM00499">
    <property type="entry name" value="AAI"/>
    <property type="match status" value="1"/>
</dbReference>
<keyword evidence="3" id="KW-0813">Transport</keyword>
<keyword evidence="5" id="KW-0336">GPI-anchor</keyword>
<evidence type="ECO:0000256" key="5">
    <source>
        <dbReference type="ARBA" id="ARBA00022622"/>
    </source>
</evidence>
<evidence type="ECO:0000313" key="15">
    <source>
        <dbReference type="Proteomes" id="UP001634393"/>
    </source>
</evidence>
<protein>
    <recommendedName>
        <fullName evidence="13">Bifunctional inhibitor/plant lipid transfer protein/seed storage helical domain-containing protein</fullName>
    </recommendedName>
</protein>
<evidence type="ECO:0000256" key="2">
    <source>
        <dbReference type="ARBA" id="ARBA00009748"/>
    </source>
</evidence>
<evidence type="ECO:0000256" key="8">
    <source>
        <dbReference type="ARBA" id="ARBA00023157"/>
    </source>
</evidence>
<accession>A0ABD3STM8</accession>
<dbReference type="InterPro" id="IPR000528">
    <property type="entry name" value="Plant_nsLTP"/>
</dbReference>
<dbReference type="PANTHER" id="PTHR33044">
    <property type="entry name" value="BIFUNCTIONAL INHIBITOR/LIPID-TRANSFER PROTEIN/SEED STORAGE 2S ALBUMIN SUPERFAMILY PROTEIN-RELATED"/>
    <property type="match status" value="1"/>
</dbReference>
<keyword evidence="9" id="KW-0325">Glycoprotein</keyword>
<dbReference type="InterPro" id="IPR016140">
    <property type="entry name" value="Bifunc_inhib/LTP/seed_store"/>
</dbReference>
<dbReference type="CDD" id="cd00010">
    <property type="entry name" value="AAI_LTSS"/>
    <property type="match status" value="1"/>
</dbReference>
<evidence type="ECO:0000256" key="10">
    <source>
        <dbReference type="ARBA" id="ARBA00023288"/>
    </source>
</evidence>
<gene>
    <name evidence="14" type="ORF">ACJIZ3_016776</name>
</gene>
<keyword evidence="7" id="KW-0446">Lipid-binding</keyword>
<dbReference type="AlphaFoldDB" id="A0ABD3STM8"/>
<proteinExistence type="inferred from homology"/>
<name>A0ABD3STM8_9LAMI</name>
<reference evidence="14 15" key="1">
    <citation type="submission" date="2024-12" db="EMBL/GenBank/DDBJ databases">
        <title>The unique morphological basis and parallel evolutionary history of personate flowers in Penstemon.</title>
        <authorList>
            <person name="Depatie T.H."/>
            <person name="Wessinger C.A."/>
        </authorList>
    </citation>
    <scope>NUCLEOTIDE SEQUENCE [LARGE SCALE GENOMIC DNA]</scope>
    <source>
        <strain evidence="14">WTNN_2</strain>
        <tissue evidence="14">Leaf</tissue>
    </source>
</reference>
<feature type="chain" id="PRO_5044772643" description="Bifunctional inhibitor/plant lipid transfer protein/seed storage helical domain-containing protein" evidence="12">
    <location>
        <begin position="27"/>
        <end position="184"/>
    </location>
</feature>
<evidence type="ECO:0000256" key="11">
    <source>
        <dbReference type="SAM" id="MobiDB-lite"/>
    </source>
</evidence>
<evidence type="ECO:0000259" key="13">
    <source>
        <dbReference type="SMART" id="SM00499"/>
    </source>
</evidence>
<feature type="domain" description="Bifunctional inhibitor/plant lipid transfer protein/seed storage helical" evidence="13">
    <location>
        <begin position="30"/>
        <end position="111"/>
    </location>
</feature>
<feature type="compositionally biased region" description="Polar residues" evidence="11">
    <location>
        <begin position="127"/>
        <end position="149"/>
    </location>
</feature>
<comment type="caution">
    <text evidence="14">The sequence shown here is derived from an EMBL/GenBank/DDBJ whole genome shotgun (WGS) entry which is preliminary data.</text>
</comment>
<evidence type="ECO:0000256" key="9">
    <source>
        <dbReference type="ARBA" id="ARBA00023180"/>
    </source>
</evidence>
<evidence type="ECO:0000256" key="3">
    <source>
        <dbReference type="ARBA" id="ARBA00022448"/>
    </source>
</evidence>
<dbReference type="Pfam" id="PF14368">
    <property type="entry name" value="LTP_2"/>
    <property type="match status" value="1"/>
</dbReference>
<feature type="region of interest" description="Disordered" evidence="11">
    <location>
        <begin position="111"/>
        <end position="154"/>
    </location>
</feature>
<dbReference type="GO" id="GO:0008289">
    <property type="term" value="F:lipid binding"/>
    <property type="evidence" value="ECO:0007669"/>
    <property type="project" value="UniProtKB-KW"/>
</dbReference>
<dbReference type="GO" id="GO:0005886">
    <property type="term" value="C:plasma membrane"/>
    <property type="evidence" value="ECO:0007669"/>
    <property type="project" value="UniProtKB-SubCell"/>
</dbReference>
<keyword evidence="4" id="KW-1003">Cell membrane</keyword>
<evidence type="ECO:0000256" key="12">
    <source>
        <dbReference type="SAM" id="SignalP"/>
    </source>
</evidence>
<evidence type="ECO:0000256" key="7">
    <source>
        <dbReference type="ARBA" id="ARBA00023121"/>
    </source>
</evidence>
<comment type="subcellular location">
    <subcellularLocation>
        <location evidence="1">Cell membrane</location>
        <topology evidence="1">Lipid-anchor</topology>
        <topology evidence="1">GPI-anchor</topology>
    </subcellularLocation>
</comment>
<dbReference type="PRINTS" id="PR00382">
    <property type="entry name" value="LIPIDTRNSFER"/>
</dbReference>
<evidence type="ECO:0000256" key="1">
    <source>
        <dbReference type="ARBA" id="ARBA00004609"/>
    </source>
</evidence>
<dbReference type="EMBL" id="JBJXBP010000005">
    <property type="protein sequence ID" value="KAL3827974.1"/>
    <property type="molecule type" value="Genomic_DNA"/>
</dbReference>
<keyword evidence="5" id="KW-0472">Membrane</keyword>
<dbReference type="InterPro" id="IPR043325">
    <property type="entry name" value="LTSS"/>
</dbReference>
<dbReference type="Proteomes" id="UP001634393">
    <property type="component" value="Unassembled WGS sequence"/>
</dbReference>
<organism evidence="14 15">
    <name type="scientific">Penstemon smallii</name>
    <dbReference type="NCBI Taxonomy" id="265156"/>
    <lineage>
        <taxon>Eukaryota</taxon>
        <taxon>Viridiplantae</taxon>
        <taxon>Streptophyta</taxon>
        <taxon>Embryophyta</taxon>
        <taxon>Tracheophyta</taxon>
        <taxon>Spermatophyta</taxon>
        <taxon>Magnoliopsida</taxon>
        <taxon>eudicotyledons</taxon>
        <taxon>Gunneridae</taxon>
        <taxon>Pentapetalae</taxon>
        <taxon>asterids</taxon>
        <taxon>lamiids</taxon>
        <taxon>Lamiales</taxon>
        <taxon>Plantaginaceae</taxon>
        <taxon>Cheloneae</taxon>
        <taxon>Penstemon</taxon>
    </lineage>
</organism>
<dbReference type="SUPFAM" id="SSF47699">
    <property type="entry name" value="Bifunctional inhibitor/lipid-transfer protein/seed storage 2S albumin"/>
    <property type="match status" value="1"/>
</dbReference>
<keyword evidence="10" id="KW-0449">Lipoprotein</keyword>
<dbReference type="Gene3D" id="1.10.110.10">
    <property type="entry name" value="Plant lipid-transfer and hydrophobic proteins"/>
    <property type="match status" value="1"/>
</dbReference>
<sequence length="184" mass="19252">MATKNYETGFVLIILITLTLLTRARAQSSCSSTVMSLSSCLNYITGNSTTPSQPCCTSLSNVVETQPQCLCPLLNNNGVGSSTLGIAINQTLAMALPALCNVQTPRTLSQCNDANGPASAPAPWFMNSPTDGSSEPNDQEIPSGSKTVPGTSGSTTETSSILFTFVTLLIVAWIAQDIQLLSLD</sequence>
<dbReference type="GO" id="GO:0098552">
    <property type="term" value="C:side of membrane"/>
    <property type="evidence" value="ECO:0007669"/>
    <property type="project" value="UniProtKB-KW"/>
</dbReference>
<feature type="signal peptide" evidence="12">
    <location>
        <begin position="1"/>
        <end position="26"/>
    </location>
</feature>
<keyword evidence="8" id="KW-1015">Disulfide bond</keyword>
<evidence type="ECO:0000256" key="4">
    <source>
        <dbReference type="ARBA" id="ARBA00022475"/>
    </source>
</evidence>
<dbReference type="InterPro" id="IPR036312">
    <property type="entry name" value="Bifun_inhib/LTP/seed_sf"/>
</dbReference>
<keyword evidence="6 12" id="KW-0732">Signal</keyword>
<evidence type="ECO:0000256" key="6">
    <source>
        <dbReference type="ARBA" id="ARBA00022729"/>
    </source>
</evidence>